<feature type="domain" description="Beta-lactamase-related" evidence="2">
    <location>
        <begin position="107"/>
        <end position="392"/>
    </location>
</feature>
<gene>
    <name evidence="3" type="ORF">GGR38_000841</name>
</gene>
<proteinExistence type="predicted"/>
<comment type="caution">
    <text evidence="3">The sequence shown here is derived from an EMBL/GenBank/DDBJ whole genome shotgun (WGS) entry which is preliminary data.</text>
</comment>
<sequence length="422" mass="45830">MASPIRASLALALALAAPCVSAQTAPPHVMPDGSVPPALAAARMHMLEAPENMLTFHNMDQLFQTRVVARSGPVAPLARADAALPPATIRGKVMSEDTWEDLTFTSALLVMRDGKVLHESYRNNTDADTHFISFSMAKTFTSMLVGIAVGQSAIRSIDDPAVAYVPELKGSGYDGVTIRQLLQMRSGVDYEERYDFGATPSVAAQIFLNAIVANKERFADMAPRLKRKFAPGSRFNYSTLDTAVLGWVLERATKRPLADFMAQYLWQPMGAQAHGFWIADGGPGVGRELNGMGYNATLRDFARFGAMMLDKGRFNGRQIVPAAWVEQATAMTNNADPAAPPPPPSVTNPMARAGYGFQIWRLDDTGAYTALGLQGQFIYVHPATRTVIVKLSFFPEMGSAKGNDALEDTLAYFSTLTQWNGQ</sequence>
<dbReference type="InterPro" id="IPR050789">
    <property type="entry name" value="Diverse_Enzym_Activities"/>
</dbReference>
<accession>A0A7W6CFT4</accession>
<evidence type="ECO:0000313" key="4">
    <source>
        <dbReference type="Proteomes" id="UP000548867"/>
    </source>
</evidence>
<evidence type="ECO:0000259" key="2">
    <source>
        <dbReference type="Pfam" id="PF00144"/>
    </source>
</evidence>
<protein>
    <recommendedName>
        <fullName evidence="2">Beta-lactamase-related domain-containing protein</fullName>
    </recommendedName>
</protein>
<evidence type="ECO:0000256" key="1">
    <source>
        <dbReference type="SAM" id="SignalP"/>
    </source>
</evidence>
<dbReference type="RefSeq" id="WP_183622937.1">
    <property type="nucleotide sequence ID" value="NZ_JACIDX010000002.1"/>
</dbReference>
<dbReference type="SUPFAM" id="SSF56601">
    <property type="entry name" value="beta-lactamase/transpeptidase-like"/>
    <property type="match status" value="1"/>
</dbReference>
<feature type="signal peptide" evidence="1">
    <location>
        <begin position="1"/>
        <end position="22"/>
    </location>
</feature>
<evidence type="ECO:0000313" key="3">
    <source>
        <dbReference type="EMBL" id="MBB3953914.1"/>
    </source>
</evidence>
<dbReference type="PANTHER" id="PTHR43283">
    <property type="entry name" value="BETA-LACTAMASE-RELATED"/>
    <property type="match status" value="1"/>
</dbReference>
<keyword evidence="1" id="KW-0732">Signal</keyword>
<dbReference type="AlphaFoldDB" id="A0A7W6CFT4"/>
<dbReference type="Gene3D" id="3.40.710.10">
    <property type="entry name" value="DD-peptidase/beta-lactamase superfamily"/>
    <property type="match status" value="1"/>
</dbReference>
<dbReference type="InterPro" id="IPR001466">
    <property type="entry name" value="Beta-lactam-related"/>
</dbReference>
<dbReference type="InterPro" id="IPR012338">
    <property type="entry name" value="Beta-lactam/transpept-like"/>
</dbReference>
<keyword evidence="4" id="KW-1185">Reference proteome</keyword>
<dbReference type="PANTHER" id="PTHR43283:SF14">
    <property type="entry name" value="BLL8153 PROTEIN"/>
    <property type="match status" value="1"/>
</dbReference>
<name>A0A7W6CFT4_9SPHN</name>
<dbReference type="Proteomes" id="UP000548867">
    <property type="component" value="Unassembled WGS sequence"/>
</dbReference>
<dbReference type="Pfam" id="PF00144">
    <property type="entry name" value="Beta-lactamase"/>
    <property type="match status" value="1"/>
</dbReference>
<organism evidence="3 4">
    <name type="scientific">Novosphingobium sediminicola</name>
    <dbReference type="NCBI Taxonomy" id="563162"/>
    <lineage>
        <taxon>Bacteria</taxon>
        <taxon>Pseudomonadati</taxon>
        <taxon>Pseudomonadota</taxon>
        <taxon>Alphaproteobacteria</taxon>
        <taxon>Sphingomonadales</taxon>
        <taxon>Sphingomonadaceae</taxon>
        <taxon>Novosphingobium</taxon>
    </lineage>
</organism>
<dbReference type="EMBL" id="JACIDX010000002">
    <property type="protein sequence ID" value="MBB3953914.1"/>
    <property type="molecule type" value="Genomic_DNA"/>
</dbReference>
<feature type="chain" id="PRO_5030908822" description="Beta-lactamase-related domain-containing protein" evidence="1">
    <location>
        <begin position="23"/>
        <end position="422"/>
    </location>
</feature>
<reference evidence="3 4" key="1">
    <citation type="submission" date="2020-08" db="EMBL/GenBank/DDBJ databases">
        <title>Genomic Encyclopedia of Type Strains, Phase IV (KMG-IV): sequencing the most valuable type-strain genomes for metagenomic binning, comparative biology and taxonomic classification.</title>
        <authorList>
            <person name="Goeker M."/>
        </authorList>
    </citation>
    <scope>NUCLEOTIDE SEQUENCE [LARGE SCALE GENOMIC DNA]</scope>
    <source>
        <strain evidence="3 4">DSM 27057</strain>
    </source>
</reference>